<dbReference type="PANTHER" id="PTHR39186:SF1">
    <property type="entry name" value="DUF2071 DOMAIN-CONTAINING PROTEIN"/>
    <property type="match status" value="1"/>
</dbReference>
<keyword evidence="2" id="KW-1185">Reference proteome</keyword>
<proteinExistence type="predicted"/>
<dbReference type="AlphaFoldDB" id="A0A830EZK7"/>
<gene>
    <name evidence="1" type="ORF">GCM10009037_06070</name>
</gene>
<sequence length="229" mass="25594">MRVISMDWRDVCVASYAVDPAVVAETLPEGVTVDTYEGDAYLSVVPFVMGDVRPYGFPRRVGPTFGELNLRTYVTGDGGPGIYFYNLDATDRLGVAIARATYRLPYYNASQRVVRRGETVEFESERTHSGVPPCEFDADYTSRGDLRPAESGSLSEFLLERYRFYVEGRDTLLRGEVEHGPWELRAADYDARTNDLFDVNGFETPDGEPHVVYSPGVEVAAHAPTRAER</sequence>
<accession>A0A830EZK7</accession>
<dbReference type="EMBL" id="BMPF01000001">
    <property type="protein sequence ID" value="GGL25303.1"/>
    <property type="molecule type" value="Genomic_DNA"/>
</dbReference>
<dbReference type="RefSeq" id="WP_188878654.1">
    <property type="nucleotide sequence ID" value="NZ_BMPF01000001.1"/>
</dbReference>
<comment type="caution">
    <text evidence="1">The sequence shown here is derived from an EMBL/GenBank/DDBJ whole genome shotgun (WGS) entry which is preliminary data.</text>
</comment>
<dbReference type="PANTHER" id="PTHR39186">
    <property type="entry name" value="DUF2071 FAMILY PROTEIN"/>
    <property type="match status" value="1"/>
</dbReference>
<dbReference type="InterPro" id="IPR023375">
    <property type="entry name" value="ADC_dom_sf"/>
</dbReference>
<organism evidence="1 2">
    <name type="scientific">Halarchaeum grantii</name>
    <dbReference type="NCBI Taxonomy" id="1193105"/>
    <lineage>
        <taxon>Archaea</taxon>
        <taxon>Methanobacteriati</taxon>
        <taxon>Methanobacteriota</taxon>
        <taxon>Stenosarchaea group</taxon>
        <taxon>Halobacteria</taxon>
        <taxon>Halobacteriales</taxon>
        <taxon>Halobacteriaceae</taxon>
    </lineage>
</organism>
<evidence type="ECO:0008006" key="3">
    <source>
        <dbReference type="Google" id="ProtNLM"/>
    </source>
</evidence>
<evidence type="ECO:0000313" key="2">
    <source>
        <dbReference type="Proteomes" id="UP000628840"/>
    </source>
</evidence>
<dbReference type="InterPro" id="IPR018644">
    <property type="entry name" value="DUF2071"/>
</dbReference>
<name>A0A830EZK7_9EURY</name>
<dbReference type="Pfam" id="PF09844">
    <property type="entry name" value="DUF2071"/>
    <property type="match status" value="1"/>
</dbReference>
<evidence type="ECO:0000313" key="1">
    <source>
        <dbReference type="EMBL" id="GGL25303.1"/>
    </source>
</evidence>
<protein>
    <recommendedName>
        <fullName evidence="3">DUF2071 domain-containing protein</fullName>
    </recommendedName>
</protein>
<dbReference type="SUPFAM" id="SSF160104">
    <property type="entry name" value="Acetoacetate decarboxylase-like"/>
    <property type="match status" value="1"/>
</dbReference>
<dbReference type="Proteomes" id="UP000628840">
    <property type="component" value="Unassembled WGS sequence"/>
</dbReference>
<dbReference type="OrthoDB" id="233478at2157"/>
<dbReference type="Gene3D" id="2.40.400.10">
    <property type="entry name" value="Acetoacetate decarboxylase-like"/>
    <property type="match status" value="1"/>
</dbReference>
<reference evidence="1 2" key="1">
    <citation type="journal article" date="2019" name="Int. J. Syst. Evol. Microbiol.">
        <title>The Global Catalogue of Microorganisms (GCM) 10K type strain sequencing project: providing services to taxonomists for standard genome sequencing and annotation.</title>
        <authorList>
            <consortium name="The Broad Institute Genomics Platform"/>
            <consortium name="The Broad Institute Genome Sequencing Center for Infectious Disease"/>
            <person name="Wu L."/>
            <person name="Ma J."/>
        </authorList>
    </citation>
    <scope>NUCLEOTIDE SEQUENCE [LARGE SCALE GENOMIC DNA]</scope>
    <source>
        <strain evidence="1 2">JCM 19585</strain>
    </source>
</reference>